<keyword evidence="8" id="KW-0067">ATP-binding</keyword>
<dbReference type="Gene3D" id="2.40.33.10">
    <property type="entry name" value="PK beta-barrel domain-like"/>
    <property type="match status" value="1"/>
</dbReference>
<evidence type="ECO:0000256" key="9">
    <source>
        <dbReference type="ARBA" id="ARBA00022842"/>
    </source>
</evidence>
<evidence type="ECO:0000256" key="8">
    <source>
        <dbReference type="ARBA" id="ARBA00022840"/>
    </source>
</evidence>
<feature type="domain" description="Pyruvate kinase barrel" evidence="12">
    <location>
        <begin position="6"/>
        <end position="101"/>
    </location>
</feature>
<evidence type="ECO:0000256" key="2">
    <source>
        <dbReference type="ARBA" id="ARBA00008663"/>
    </source>
</evidence>
<dbReference type="PANTHER" id="PTHR11817">
    <property type="entry name" value="PYRUVATE KINASE"/>
    <property type="match status" value="1"/>
</dbReference>
<dbReference type="GO" id="GO:0016301">
    <property type="term" value="F:kinase activity"/>
    <property type="evidence" value="ECO:0007669"/>
    <property type="project" value="UniProtKB-KW"/>
</dbReference>
<evidence type="ECO:0000313" key="14">
    <source>
        <dbReference type="Proteomes" id="UP000807825"/>
    </source>
</evidence>
<dbReference type="InterPro" id="IPR040442">
    <property type="entry name" value="Pyrv_kinase-like_dom_sf"/>
</dbReference>
<dbReference type="Proteomes" id="UP000807825">
    <property type="component" value="Unassembled WGS sequence"/>
</dbReference>
<keyword evidence="11 13" id="KW-0670">Pyruvate</keyword>
<dbReference type="Pfam" id="PF00224">
    <property type="entry name" value="PK"/>
    <property type="match status" value="1"/>
</dbReference>
<protein>
    <recommendedName>
        <fullName evidence="3">pyruvate kinase</fullName>
        <ecNumber evidence="3">2.7.1.40</ecNumber>
    </recommendedName>
</protein>
<keyword evidence="10" id="KW-0324">Glycolysis</keyword>
<keyword evidence="4" id="KW-0808">Transferase</keyword>
<dbReference type="SUPFAM" id="SSF51621">
    <property type="entry name" value="Phosphoenolpyruvate/pyruvate domain"/>
    <property type="match status" value="1"/>
</dbReference>
<reference evidence="13" key="1">
    <citation type="submission" date="2020-07" db="EMBL/GenBank/DDBJ databases">
        <title>Huge and variable diversity of episymbiotic CPR bacteria and DPANN archaea in groundwater ecosystems.</title>
        <authorList>
            <person name="He C.Y."/>
            <person name="Keren R."/>
            <person name="Whittaker M."/>
            <person name="Farag I.F."/>
            <person name="Doudna J."/>
            <person name="Cate J.H.D."/>
            <person name="Banfield J.F."/>
        </authorList>
    </citation>
    <scope>NUCLEOTIDE SEQUENCE</scope>
    <source>
        <strain evidence="13">NC_groundwater_1664_Pr3_B-0.1um_52_9</strain>
    </source>
</reference>
<evidence type="ECO:0000256" key="4">
    <source>
        <dbReference type="ARBA" id="ARBA00022679"/>
    </source>
</evidence>
<dbReference type="EMBL" id="JACRDE010000059">
    <property type="protein sequence ID" value="MBI5248287.1"/>
    <property type="molecule type" value="Genomic_DNA"/>
</dbReference>
<keyword evidence="5" id="KW-0479">Metal-binding</keyword>
<accession>A0A9D6V332</accession>
<dbReference type="InterPro" id="IPR015806">
    <property type="entry name" value="Pyrv_Knase_insert_dom_sf"/>
</dbReference>
<evidence type="ECO:0000256" key="10">
    <source>
        <dbReference type="ARBA" id="ARBA00023152"/>
    </source>
</evidence>
<evidence type="ECO:0000313" key="13">
    <source>
        <dbReference type="EMBL" id="MBI5248287.1"/>
    </source>
</evidence>
<dbReference type="GO" id="GO:0005524">
    <property type="term" value="F:ATP binding"/>
    <property type="evidence" value="ECO:0007669"/>
    <property type="project" value="UniProtKB-KW"/>
</dbReference>
<sequence length="103" mass="11457">MMLPVNKTKIVCTIGPACESPEILEQMIRTGMNVARLNFSHGDFDHHKESIRKIRAASTAVGRRIAIMADLPGPKMRIGQLAREPVELRPDDDFMLTVDETVG</sequence>
<evidence type="ECO:0000259" key="12">
    <source>
        <dbReference type="Pfam" id="PF00224"/>
    </source>
</evidence>
<evidence type="ECO:0000256" key="11">
    <source>
        <dbReference type="ARBA" id="ARBA00023317"/>
    </source>
</evidence>
<dbReference type="GO" id="GO:0000287">
    <property type="term" value="F:magnesium ion binding"/>
    <property type="evidence" value="ECO:0007669"/>
    <property type="project" value="InterPro"/>
</dbReference>
<dbReference type="InterPro" id="IPR015793">
    <property type="entry name" value="Pyrv_Knase_brl"/>
</dbReference>
<gene>
    <name evidence="13" type="ORF">HY912_02230</name>
</gene>
<keyword evidence="6" id="KW-0547">Nucleotide-binding</keyword>
<comment type="caution">
    <text evidence="13">The sequence shown here is derived from an EMBL/GenBank/DDBJ whole genome shotgun (WGS) entry which is preliminary data.</text>
</comment>
<evidence type="ECO:0000256" key="3">
    <source>
        <dbReference type="ARBA" id="ARBA00012142"/>
    </source>
</evidence>
<dbReference type="AlphaFoldDB" id="A0A9D6V332"/>
<dbReference type="EC" id="2.7.1.40" evidence="3"/>
<name>A0A9D6V332_9BACT</name>
<dbReference type="Gene3D" id="3.20.20.60">
    <property type="entry name" value="Phosphoenolpyruvate-binding domains"/>
    <property type="match status" value="1"/>
</dbReference>
<comment type="similarity">
    <text evidence="2">Belongs to the pyruvate kinase family.</text>
</comment>
<keyword evidence="7 13" id="KW-0418">Kinase</keyword>
<dbReference type="InterPro" id="IPR001697">
    <property type="entry name" value="Pyr_Knase"/>
</dbReference>
<dbReference type="InterPro" id="IPR015813">
    <property type="entry name" value="Pyrv/PenolPyrv_kinase-like_dom"/>
</dbReference>
<dbReference type="GO" id="GO:0004743">
    <property type="term" value="F:pyruvate kinase activity"/>
    <property type="evidence" value="ECO:0007669"/>
    <property type="project" value="UniProtKB-EC"/>
</dbReference>
<dbReference type="GO" id="GO:0030955">
    <property type="term" value="F:potassium ion binding"/>
    <property type="evidence" value="ECO:0007669"/>
    <property type="project" value="InterPro"/>
</dbReference>
<comment type="pathway">
    <text evidence="1">Carbohydrate degradation; glycolysis; pyruvate from D-glyceraldehyde 3-phosphate: step 5/5.</text>
</comment>
<evidence type="ECO:0000256" key="5">
    <source>
        <dbReference type="ARBA" id="ARBA00022723"/>
    </source>
</evidence>
<proteinExistence type="inferred from homology"/>
<organism evidence="13 14">
    <name type="scientific">Desulfomonile tiedjei</name>
    <dbReference type="NCBI Taxonomy" id="2358"/>
    <lineage>
        <taxon>Bacteria</taxon>
        <taxon>Pseudomonadati</taxon>
        <taxon>Thermodesulfobacteriota</taxon>
        <taxon>Desulfomonilia</taxon>
        <taxon>Desulfomonilales</taxon>
        <taxon>Desulfomonilaceae</taxon>
        <taxon>Desulfomonile</taxon>
    </lineage>
</organism>
<keyword evidence="9" id="KW-0460">Magnesium</keyword>
<evidence type="ECO:0000256" key="6">
    <source>
        <dbReference type="ARBA" id="ARBA00022741"/>
    </source>
</evidence>
<feature type="non-terminal residue" evidence="13">
    <location>
        <position position="103"/>
    </location>
</feature>
<evidence type="ECO:0000256" key="1">
    <source>
        <dbReference type="ARBA" id="ARBA00004997"/>
    </source>
</evidence>
<evidence type="ECO:0000256" key="7">
    <source>
        <dbReference type="ARBA" id="ARBA00022777"/>
    </source>
</evidence>